<proteinExistence type="predicted"/>
<gene>
    <name evidence="1" type="ORF">TSTA_075370</name>
</gene>
<organism evidence="1 2">
    <name type="scientific">Talaromyces stipitatus (strain ATCC 10500 / CBS 375.48 / QM 6759 / NRRL 1006)</name>
    <name type="common">Penicillium stipitatum</name>
    <dbReference type="NCBI Taxonomy" id="441959"/>
    <lineage>
        <taxon>Eukaryota</taxon>
        <taxon>Fungi</taxon>
        <taxon>Dikarya</taxon>
        <taxon>Ascomycota</taxon>
        <taxon>Pezizomycotina</taxon>
        <taxon>Eurotiomycetes</taxon>
        <taxon>Eurotiomycetidae</taxon>
        <taxon>Eurotiales</taxon>
        <taxon>Trichocomaceae</taxon>
        <taxon>Talaromyces</taxon>
        <taxon>Talaromyces sect. Talaromyces</taxon>
    </lineage>
</organism>
<dbReference type="Proteomes" id="UP000001745">
    <property type="component" value="Unassembled WGS sequence"/>
</dbReference>
<dbReference type="InParanoid" id="B8LVN5"/>
<dbReference type="HOGENOM" id="CLU_2832920_0_0_1"/>
<name>B8LVN5_TALSN</name>
<dbReference type="EMBL" id="EQ962652">
    <property type="protein sequence ID" value="EED24165.1"/>
    <property type="molecule type" value="Genomic_DNA"/>
</dbReference>
<dbReference type="VEuPathDB" id="FungiDB:TSTA_075370"/>
<keyword evidence="2" id="KW-1185">Reference proteome</keyword>
<dbReference type="RefSeq" id="XP_002341552.1">
    <property type="nucleotide sequence ID" value="XM_002341511.1"/>
</dbReference>
<dbReference type="AlphaFoldDB" id="B8LVN5"/>
<dbReference type="GeneID" id="8105124"/>
<sequence length="66" mass="7449">MRNDLAQWVSEAWIADWRVVESVLDMAEEKLDILLAKGRTDVAEQVEEHLGAGELRDGVEGVCWLP</sequence>
<accession>B8LVN5</accession>
<evidence type="ECO:0000313" key="1">
    <source>
        <dbReference type="EMBL" id="EED24165.1"/>
    </source>
</evidence>
<evidence type="ECO:0000313" key="2">
    <source>
        <dbReference type="Proteomes" id="UP000001745"/>
    </source>
</evidence>
<reference evidence="2" key="1">
    <citation type="journal article" date="2015" name="Genome Announc.">
        <title>Genome sequence of the AIDS-associated pathogen Penicillium marneffei (ATCC18224) and its near taxonomic relative Talaromyces stipitatus (ATCC10500).</title>
        <authorList>
            <person name="Nierman W.C."/>
            <person name="Fedorova-Abrams N.D."/>
            <person name="Andrianopoulos A."/>
        </authorList>
    </citation>
    <scope>NUCLEOTIDE SEQUENCE [LARGE SCALE GENOMIC DNA]</scope>
    <source>
        <strain evidence="2">ATCC 10500 / CBS 375.48 / QM 6759 / NRRL 1006</strain>
    </source>
</reference>
<protein>
    <submittedName>
        <fullName evidence="1">Uncharacterized protein</fullName>
    </submittedName>
</protein>